<dbReference type="GO" id="GO:0016491">
    <property type="term" value="F:oxidoreductase activity"/>
    <property type="evidence" value="ECO:0007669"/>
    <property type="project" value="UniProtKB-KW"/>
</dbReference>
<dbReference type="InterPro" id="IPR036291">
    <property type="entry name" value="NAD(P)-bd_dom_sf"/>
</dbReference>
<dbReference type="PRINTS" id="PR00080">
    <property type="entry name" value="SDRFAMILY"/>
</dbReference>
<name>A0A4T0TIS8_9BASI</name>
<organism evidence="5 6">
    <name type="scientific">Wallemia mellicola</name>
    <dbReference type="NCBI Taxonomy" id="1708541"/>
    <lineage>
        <taxon>Eukaryota</taxon>
        <taxon>Fungi</taxon>
        <taxon>Dikarya</taxon>
        <taxon>Basidiomycota</taxon>
        <taxon>Wallemiomycotina</taxon>
        <taxon>Wallemiomycetes</taxon>
        <taxon>Wallemiales</taxon>
        <taxon>Wallemiaceae</taxon>
        <taxon>Wallemia</taxon>
    </lineage>
</organism>
<proteinExistence type="inferred from homology"/>
<comment type="caution">
    <text evidence="5">The sequence shown here is derived from an EMBL/GenBank/DDBJ whole genome shotgun (WGS) entry which is preliminary data.</text>
</comment>
<dbReference type="Proteomes" id="UP000310708">
    <property type="component" value="Unassembled WGS sequence"/>
</dbReference>
<accession>A0A4T0TIS8</accession>
<evidence type="ECO:0000256" key="3">
    <source>
        <dbReference type="ARBA" id="ARBA00023002"/>
    </source>
</evidence>
<dbReference type="InterPro" id="IPR002347">
    <property type="entry name" value="SDR_fam"/>
</dbReference>
<dbReference type="PANTHER" id="PTHR43618">
    <property type="entry name" value="7-ALPHA-HYDROXYSTEROID DEHYDROGENASE"/>
    <property type="match status" value="1"/>
</dbReference>
<dbReference type="PRINTS" id="PR00081">
    <property type="entry name" value="GDHRDH"/>
</dbReference>
<dbReference type="Gene3D" id="3.40.50.720">
    <property type="entry name" value="NAD(P)-binding Rossmann-like Domain"/>
    <property type="match status" value="1"/>
</dbReference>
<keyword evidence="3" id="KW-0560">Oxidoreductase</keyword>
<gene>
    <name evidence="5" type="ORF">E3Q01_02600</name>
</gene>
<dbReference type="PANTHER" id="PTHR43618:SF4">
    <property type="entry name" value="SHORT CHAIN DEHYDROGENASE_REDUCTASE FAMILY (AFU_ORTHOLOGUE AFUA_7G04540)"/>
    <property type="match status" value="1"/>
</dbReference>
<comment type="similarity">
    <text evidence="1 4">Belongs to the short-chain dehydrogenases/reductases (SDR) family.</text>
</comment>
<evidence type="ECO:0000313" key="6">
    <source>
        <dbReference type="Proteomes" id="UP000310708"/>
    </source>
</evidence>
<dbReference type="EMBL" id="SPRX01000030">
    <property type="protein sequence ID" value="TIC64735.1"/>
    <property type="molecule type" value="Genomic_DNA"/>
</dbReference>
<keyword evidence="2" id="KW-0521">NADP</keyword>
<dbReference type="Pfam" id="PF00106">
    <property type="entry name" value="adh_short"/>
    <property type="match status" value="1"/>
</dbReference>
<protein>
    <submittedName>
        <fullName evidence="5">NAD(P)-binding protein</fullName>
    </submittedName>
</protein>
<evidence type="ECO:0000256" key="2">
    <source>
        <dbReference type="ARBA" id="ARBA00022857"/>
    </source>
</evidence>
<evidence type="ECO:0000256" key="1">
    <source>
        <dbReference type="ARBA" id="ARBA00006484"/>
    </source>
</evidence>
<dbReference type="InterPro" id="IPR052178">
    <property type="entry name" value="Sec_Metab_Biosynth_SDR"/>
</dbReference>
<dbReference type="AlphaFoldDB" id="A0A4T0TIS8"/>
<evidence type="ECO:0000256" key="4">
    <source>
        <dbReference type="RuleBase" id="RU000363"/>
    </source>
</evidence>
<reference evidence="5 6" key="1">
    <citation type="submission" date="2019-03" db="EMBL/GenBank/DDBJ databases">
        <title>Sequencing 25 genomes of Wallemia mellicola.</title>
        <authorList>
            <person name="Gostincar C."/>
        </authorList>
    </citation>
    <scope>NUCLEOTIDE SEQUENCE [LARGE SCALE GENOMIC DNA]</scope>
    <source>
        <strain evidence="5 6">EXF-757</strain>
    </source>
</reference>
<dbReference type="SUPFAM" id="SSF51735">
    <property type="entry name" value="NAD(P)-binding Rossmann-fold domains"/>
    <property type="match status" value="1"/>
</dbReference>
<evidence type="ECO:0000313" key="5">
    <source>
        <dbReference type="EMBL" id="TIC64735.1"/>
    </source>
</evidence>
<dbReference type="CDD" id="cd05233">
    <property type="entry name" value="SDR_c"/>
    <property type="match status" value="1"/>
</dbReference>
<sequence>MSNEVNQTYFNEQNLRRIIHLVNYNQDTMSSSLIASELFNVKGWVVVLTGGGTGVGKMMATCLAENGAKVYITGRRLEKLQETAAPFEGRVIPIVADNTKKEDIIALAKFVNEREDHIDLLVNNAGVTTVNAQLDAEDNTGQAISKRMLEQNFDDWLGPYAVNTASMYFTSVSAAFLPLLMATQDHRGVSGNIVNVTSMSGITKTSQNGQFSYNANKAAARSLSTQLANDFTRPHINVRVNQLALGYFPSEMTKIATSGEEKEHFINKWHIPFGRAGTSEDISKVLLNLATNEYMTDSTQVVDGGYLCVVP</sequence>